<sequence length="102" mass="10963">MIASIQIGEGEYGKFNTVVLGLGSAVRSAPEGSISLSVINQSHPTDYHSNWLACYAIDCASTDGFSRNYSSLMNPSTSRSNELTHVCLVIGFNGLLPSNHQR</sequence>
<proteinExistence type="predicted"/>
<gene>
    <name evidence="1" type="ORF">KQX54_009668</name>
</gene>
<keyword evidence="2" id="KW-1185">Reference proteome</keyword>
<comment type="caution">
    <text evidence="1">The sequence shown here is derived from an EMBL/GenBank/DDBJ whole genome shotgun (WGS) entry which is preliminary data.</text>
</comment>
<organism evidence="1 2">
    <name type="scientific">Cotesia glomerata</name>
    <name type="common">Lepidopteran parasitic wasp</name>
    <name type="synonym">Apanteles glomeratus</name>
    <dbReference type="NCBI Taxonomy" id="32391"/>
    <lineage>
        <taxon>Eukaryota</taxon>
        <taxon>Metazoa</taxon>
        <taxon>Ecdysozoa</taxon>
        <taxon>Arthropoda</taxon>
        <taxon>Hexapoda</taxon>
        <taxon>Insecta</taxon>
        <taxon>Pterygota</taxon>
        <taxon>Neoptera</taxon>
        <taxon>Endopterygota</taxon>
        <taxon>Hymenoptera</taxon>
        <taxon>Apocrita</taxon>
        <taxon>Ichneumonoidea</taxon>
        <taxon>Braconidae</taxon>
        <taxon>Microgastrinae</taxon>
        <taxon>Cotesia</taxon>
    </lineage>
</organism>
<name>A0AAV7J0M6_COTGL</name>
<dbReference type="EMBL" id="JAHXZJ010000002">
    <property type="protein sequence ID" value="KAH0564134.1"/>
    <property type="molecule type" value="Genomic_DNA"/>
</dbReference>
<evidence type="ECO:0000313" key="1">
    <source>
        <dbReference type="EMBL" id="KAH0564134.1"/>
    </source>
</evidence>
<evidence type="ECO:0000313" key="2">
    <source>
        <dbReference type="Proteomes" id="UP000826195"/>
    </source>
</evidence>
<dbReference type="Proteomes" id="UP000826195">
    <property type="component" value="Unassembled WGS sequence"/>
</dbReference>
<dbReference type="AlphaFoldDB" id="A0AAV7J0M6"/>
<reference evidence="1 2" key="1">
    <citation type="journal article" date="2021" name="J. Hered.">
        <title>A chromosome-level genome assembly of the parasitoid wasp, Cotesia glomerata (Hymenoptera: Braconidae).</title>
        <authorList>
            <person name="Pinto B.J."/>
            <person name="Weis J.J."/>
            <person name="Gamble T."/>
            <person name="Ode P.J."/>
            <person name="Paul R."/>
            <person name="Zaspel J.M."/>
        </authorList>
    </citation>
    <scope>NUCLEOTIDE SEQUENCE [LARGE SCALE GENOMIC DNA]</scope>
    <source>
        <strain evidence="1">CgM1</strain>
    </source>
</reference>
<accession>A0AAV7J0M6</accession>
<protein>
    <submittedName>
        <fullName evidence="1">Uncharacterized protein</fullName>
    </submittedName>
</protein>